<comment type="caution">
    <text evidence="1">The sequence shown here is derived from an EMBL/GenBank/DDBJ whole genome shotgun (WGS) entry which is preliminary data.</text>
</comment>
<protein>
    <submittedName>
        <fullName evidence="1">Ran GTPase-activating protein 1</fullName>
    </submittedName>
</protein>
<dbReference type="AlphaFoldDB" id="A0A1R1YAA5"/>
<evidence type="ECO:0000313" key="2">
    <source>
        <dbReference type="Proteomes" id="UP000187283"/>
    </source>
</evidence>
<evidence type="ECO:0000313" key="1">
    <source>
        <dbReference type="EMBL" id="OMJ23879.1"/>
    </source>
</evidence>
<gene>
    <name evidence="1" type="ORF">AYI70_g1942</name>
</gene>
<dbReference type="EMBL" id="LSSN01000453">
    <property type="protein sequence ID" value="OMJ23879.1"/>
    <property type="molecule type" value="Genomic_DNA"/>
</dbReference>
<dbReference type="Proteomes" id="UP000187283">
    <property type="component" value="Unassembled WGS sequence"/>
</dbReference>
<name>A0A1R1YAA5_9FUNG</name>
<dbReference type="STRING" id="133412.A0A1R1YAA5"/>
<sequence length="56" mass="6048">MAANNVFSIEGKGLKLTTAEDIKEYVEQIKNHENLTEIILSGNTIGSEAAKELATV</sequence>
<dbReference type="InterPro" id="IPR032675">
    <property type="entry name" value="LRR_dom_sf"/>
</dbReference>
<dbReference type="OrthoDB" id="184583at2759"/>
<accession>A0A1R1YAA5</accession>
<dbReference type="Gene3D" id="3.80.10.10">
    <property type="entry name" value="Ribonuclease Inhibitor"/>
    <property type="match status" value="1"/>
</dbReference>
<proteinExistence type="predicted"/>
<organism evidence="1 2">
    <name type="scientific">Smittium culicis</name>
    <dbReference type="NCBI Taxonomy" id="133412"/>
    <lineage>
        <taxon>Eukaryota</taxon>
        <taxon>Fungi</taxon>
        <taxon>Fungi incertae sedis</taxon>
        <taxon>Zoopagomycota</taxon>
        <taxon>Kickxellomycotina</taxon>
        <taxon>Harpellomycetes</taxon>
        <taxon>Harpellales</taxon>
        <taxon>Legeriomycetaceae</taxon>
        <taxon>Smittium</taxon>
    </lineage>
</organism>
<feature type="non-terminal residue" evidence="1">
    <location>
        <position position="56"/>
    </location>
</feature>
<keyword evidence="2" id="KW-1185">Reference proteome</keyword>
<reference evidence="1 2" key="1">
    <citation type="submission" date="2017-01" db="EMBL/GenBank/DDBJ databases">
        <authorList>
            <person name="Mah S.A."/>
            <person name="Swanson W.J."/>
            <person name="Moy G.W."/>
            <person name="Vacquier V.D."/>
        </authorList>
    </citation>
    <scope>NUCLEOTIDE SEQUENCE [LARGE SCALE GENOMIC DNA]</scope>
    <source>
        <strain evidence="1 2">GSMNP</strain>
    </source>
</reference>